<protein>
    <submittedName>
        <fullName evidence="1">Uncharacterized protein</fullName>
    </submittedName>
</protein>
<dbReference type="AlphaFoldDB" id="A0A5C6F7E0"/>
<proteinExistence type="predicted"/>
<accession>A0A5C6F7E0</accession>
<sequence>MPSLCLKFSESLEFNPDQTSAGLYVKCASLTTDGIGVAVDAVIS</sequence>
<gene>
    <name evidence="1" type="ORF">Poly51_24210</name>
</gene>
<dbReference type="EMBL" id="SJPW01000003">
    <property type="protein sequence ID" value="TWU56510.1"/>
    <property type="molecule type" value="Genomic_DNA"/>
</dbReference>
<evidence type="ECO:0000313" key="1">
    <source>
        <dbReference type="EMBL" id="TWU56510.1"/>
    </source>
</evidence>
<keyword evidence="2" id="KW-1185">Reference proteome</keyword>
<reference evidence="1 2" key="1">
    <citation type="submission" date="2019-02" db="EMBL/GenBank/DDBJ databases">
        <title>Deep-cultivation of Planctomycetes and their phenomic and genomic characterization uncovers novel biology.</title>
        <authorList>
            <person name="Wiegand S."/>
            <person name="Jogler M."/>
            <person name="Boedeker C."/>
            <person name="Pinto D."/>
            <person name="Vollmers J."/>
            <person name="Rivas-Marin E."/>
            <person name="Kohn T."/>
            <person name="Peeters S.H."/>
            <person name="Heuer A."/>
            <person name="Rast P."/>
            <person name="Oberbeckmann S."/>
            <person name="Bunk B."/>
            <person name="Jeske O."/>
            <person name="Meyerdierks A."/>
            <person name="Storesund J.E."/>
            <person name="Kallscheuer N."/>
            <person name="Luecker S."/>
            <person name="Lage O.M."/>
            <person name="Pohl T."/>
            <person name="Merkel B.J."/>
            <person name="Hornburger P."/>
            <person name="Mueller R.-W."/>
            <person name="Bruemmer F."/>
            <person name="Labrenz M."/>
            <person name="Spormann A.M."/>
            <person name="Op Den Camp H."/>
            <person name="Overmann J."/>
            <person name="Amann R."/>
            <person name="Jetten M.S.M."/>
            <person name="Mascher T."/>
            <person name="Medema M.H."/>
            <person name="Devos D.P."/>
            <person name="Kaster A.-K."/>
            <person name="Ovreas L."/>
            <person name="Rohde M."/>
            <person name="Galperin M.Y."/>
            <person name="Jogler C."/>
        </authorList>
    </citation>
    <scope>NUCLEOTIDE SEQUENCE [LARGE SCALE GENOMIC DNA]</scope>
    <source>
        <strain evidence="1 2">Poly51</strain>
    </source>
</reference>
<organism evidence="1 2">
    <name type="scientific">Rubripirellula tenax</name>
    <dbReference type="NCBI Taxonomy" id="2528015"/>
    <lineage>
        <taxon>Bacteria</taxon>
        <taxon>Pseudomonadati</taxon>
        <taxon>Planctomycetota</taxon>
        <taxon>Planctomycetia</taxon>
        <taxon>Pirellulales</taxon>
        <taxon>Pirellulaceae</taxon>
        <taxon>Rubripirellula</taxon>
    </lineage>
</organism>
<dbReference type="Proteomes" id="UP000318288">
    <property type="component" value="Unassembled WGS sequence"/>
</dbReference>
<evidence type="ECO:0000313" key="2">
    <source>
        <dbReference type="Proteomes" id="UP000318288"/>
    </source>
</evidence>
<comment type="caution">
    <text evidence="1">The sequence shown here is derived from an EMBL/GenBank/DDBJ whole genome shotgun (WGS) entry which is preliminary data.</text>
</comment>
<name>A0A5C6F7E0_9BACT</name>